<proteinExistence type="predicted"/>
<dbReference type="Proteomes" id="UP000473658">
    <property type="component" value="Unassembled WGS sequence"/>
</dbReference>
<evidence type="ECO:0000313" key="1">
    <source>
        <dbReference type="EMBL" id="KAA3502579.1"/>
    </source>
</evidence>
<accession>A0AA88JRF0</accession>
<reference evidence="1 2" key="1">
    <citation type="submission" date="2018-08" db="EMBL/GenBank/DDBJ databases">
        <title>Crown Gall in kiwifruit.</title>
        <authorList>
            <person name="Visnovsky S.B."/>
            <person name="Pitman A.R."/>
        </authorList>
    </citation>
    <scope>NUCLEOTIDE SEQUENCE [LARGE SCALE GENOMIC DNA]</scope>
    <source>
        <strain evidence="1 2">SBV_302_78_2</strain>
    </source>
</reference>
<comment type="caution">
    <text evidence="1">The sequence shown here is derived from an EMBL/GenBank/DDBJ whole genome shotgun (WGS) entry which is preliminary data.</text>
</comment>
<dbReference type="RefSeq" id="WP_149898306.1">
    <property type="nucleotide sequence ID" value="NZ_QRFF01000002.1"/>
</dbReference>
<dbReference type="AlphaFoldDB" id="A0AA88JRF0"/>
<protein>
    <submittedName>
        <fullName evidence="1">Uncharacterized protein</fullName>
    </submittedName>
</protein>
<sequence length="97" mass="10985">MNNVVNFADYANLMNERGAQNLAAVADVVAFEPPTRTDRELELAMLLRITAELLQAKAMNDPDEIYEARDDLEVMVLHTEFPDIRHRALEALAFARV</sequence>
<organism evidence="1 2">
    <name type="scientific">Rhizobium rhizogenes</name>
    <name type="common">Agrobacterium rhizogenes</name>
    <dbReference type="NCBI Taxonomy" id="359"/>
    <lineage>
        <taxon>Bacteria</taxon>
        <taxon>Pseudomonadati</taxon>
        <taxon>Pseudomonadota</taxon>
        <taxon>Alphaproteobacteria</taxon>
        <taxon>Hyphomicrobiales</taxon>
        <taxon>Rhizobiaceae</taxon>
        <taxon>Rhizobium/Agrobacterium group</taxon>
        <taxon>Rhizobium</taxon>
    </lineage>
</organism>
<gene>
    <name evidence="1" type="ORF">DXM27_06195</name>
</gene>
<evidence type="ECO:0000313" key="2">
    <source>
        <dbReference type="Proteomes" id="UP000473658"/>
    </source>
</evidence>
<name>A0AA88JRF0_RHIRH</name>
<dbReference type="EMBL" id="QRFF01000002">
    <property type="protein sequence ID" value="KAA3502579.1"/>
    <property type="molecule type" value="Genomic_DNA"/>
</dbReference>